<dbReference type="EMBL" id="PUHQ01000112">
    <property type="protein sequence ID" value="KAG0655751.1"/>
    <property type="molecule type" value="Genomic_DNA"/>
</dbReference>
<organism evidence="2 4">
    <name type="scientific">Rhodotorula mucilaginosa</name>
    <name type="common">Yeast</name>
    <name type="synonym">Rhodotorula rubra</name>
    <dbReference type="NCBI Taxonomy" id="5537"/>
    <lineage>
        <taxon>Eukaryota</taxon>
        <taxon>Fungi</taxon>
        <taxon>Dikarya</taxon>
        <taxon>Basidiomycota</taxon>
        <taxon>Pucciniomycotina</taxon>
        <taxon>Microbotryomycetes</taxon>
        <taxon>Sporidiobolales</taxon>
        <taxon>Sporidiobolaceae</taxon>
        <taxon>Rhodotorula</taxon>
    </lineage>
</organism>
<keyword evidence="4" id="KW-1185">Reference proteome</keyword>
<dbReference type="Proteomes" id="UP000777482">
    <property type="component" value="Unassembled WGS sequence"/>
</dbReference>
<reference evidence="2 4" key="1">
    <citation type="submission" date="2020-11" db="EMBL/GenBank/DDBJ databases">
        <title>Kefir isolates.</title>
        <authorList>
            <person name="Marcisauskas S."/>
            <person name="Kim Y."/>
            <person name="Blasche S."/>
        </authorList>
    </citation>
    <scope>NUCLEOTIDE SEQUENCE [LARGE SCALE GENOMIC DNA]</scope>
    <source>
        <strain evidence="2 4">KR</strain>
    </source>
</reference>
<evidence type="ECO:0000313" key="2">
    <source>
        <dbReference type="EMBL" id="KAG0655751.1"/>
    </source>
</evidence>
<evidence type="ECO:0000256" key="1">
    <source>
        <dbReference type="SAM" id="Phobius"/>
    </source>
</evidence>
<accession>A0A9P6VW07</accession>
<comment type="caution">
    <text evidence="2">The sequence shown here is derived from an EMBL/GenBank/DDBJ whole genome shotgun (WGS) entry which is preliminary data.</text>
</comment>
<dbReference type="EMBL" id="PUHQ01000102">
    <property type="protein sequence ID" value="KAG0656166.1"/>
    <property type="molecule type" value="Genomic_DNA"/>
</dbReference>
<feature type="transmembrane region" description="Helical" evidence="1">
    <location>
        <begin position="92"/>
        <end position="110"/>
    </location>
</feature>
<protein>
    <submittedName>
        <fullName evidence="2">Uncharacterized protein</fullName>
    </submittedName>
</protein>
<keyword evidence="1" id="KW-0812">Transmembrane</keyword>
<dbReference type="OrthoDB" id="2529966at2759"/>
<dbReference type="AlphaFoldDB" id="A0A9P6VW07"/>
<proteinExistence type="predicted"/>
<gene>
    <name evidence="3" type="ORF">C6P46_000405</name>
    <name evidence="2" type="ORF">C6P46_000713</name>
</gene>
<evidence type="ECO:0000313" key="3">
    <source>
        <dbReference type="EMBL" id="KAG0656166.1"/>
    </source>
</evidence>
<feature type="transmembrane region" description="Helical" evidence="1">
    <location>
        <begin position="63"/>
        <end position="80"/>
    </location>
</feature>
<name>A0A9P6VW07_RHOMI</name>
<sequence length="154" mass="16543">MDTFASRSLNTISYISPANRHVFPKLCSAAGWTDVDAYCAKGTEELCCGLCPNVTNVNGPGQFIWAIVSYGIAAVAYTLAPSEVWGVAVMQNLNAHCFIVAGMIRVMAGAETGAMAKYMTQFLWPQALGFVFIMSPAILAPQWSKASLSRRAVP</sequence>
<keyword evidence="1" id="KW-1133">Transmembrane helix</keyword>
<feature type="transmembrane region" description="Helical" evidence="1">
    <location>
        <begin position="122"/>
        <end position="141"/>
    </location>
</feature>
<evidence type="ECO:0000313" key="4">
    <source>
        <dbReference type="Proteomes" id="UP000777482"/>
    </source>
</evidence>
<keyword evidence="1" id="KW-0472">Membrane</keyword>